<dbReference type="Proteomes" id="UP000694864">
    <property type="component" value="Chromosome 11"/>
</dbReference>
<evidence type="ECO:0000313" key="5">
    <source>
        <dbReference type="RefSeq" id="XP_010446022.1"/>
    </source>
</evidence>
<proteinExistence type="predicted"/>
<feature type="domain" description="Reverse transcriptase" evidence="1">
    <location>
        <begin position="264"/>
        <end position="420"/>
    </location>
</feature>
<dbReference type="Pfam" id="PF13456">
    <property type="entry name" value="RVT_3"/>
    <property type="match status" value="1"/>
</dbReference>
<dbReference type="InterPro" id="IPR000477">
    <property type="entry name" value="RT_dom"/>
</dbReference>
<dbReference type="RefSeq" id="XP_010446022.1">
    <property type="nucleotide sequence ID" value="XM_010447720.1"/>
</dbReference>
<dbReference type="PANTHER" id="PTHR33116:SF86">
    <property type="entry name" value="REVERSE TRANSCRIPTASE DOMAIN-CONTAINING PROTEIN"/>
    <property type="match status" value="1"/>
</dbReference>
<evidence type="ECO:0000313" key="4">
    <source>
        <dbReference type="Proteomes" id="UP000694864"/>
    </source>
</evidence>
<evidence type="ECO:0000259" key="1">
    <source>
        <dbReference type="Pfam" id="PF00078"/>
    </source>
</evidence>
<evidence type="ECO:0000259" key="3">
    <source>
        <dbReference type="Pfam" id="PF13966"/>
    </source>
</evidence>
<organism evidence="4 5">
    <name type="scientific">Camelina sativa</name>
    <name type="common">False flax</name>
    <name type="synonym">Myagrum sativum</name>
    <dbReference type="NCBI Taxonomy" id="90675"/>
    <lineage>
        <taxon>Eukaryota</taxon>
        <taxon>Viridiplantae</taxon>
        <taxon>Streptophyta</taxon>
        <taxon>Embryophyta</taxon>
        <taxon>Tracheophyta</taxon>
        <taxon>Spermatophyta</taxon>
        <taxon>Magnoliopsida</taxon>
        <taxon>eudicotyledons</taxon>
        <taxon>Gunneridae</taxon>
        <taxon>Pentapetalae</taxon>
        <taxon>rosids</taxon>
        <taxon>malvids</taxon>
        <taxon>Brassicales</taxon>
        <taxon>Brassicaceae</taxon>
        <taxon>Camelineae</taxon>
        <taxon>Camelina</taxon>
    </lineage>
</organism>
<accession>A0ABM0UTC7</accession>
<dbReference type="InterPro" id="IPR012337">
    <property type="entry name" value="RNaseH-like_sf"/>
</dbReference>
<dbReference type="CDD" id="cd06222">
    <property type="entry name" value="RNase_H_like"/>
    <property type="match status" value="1"/>
</dbReference>
<gene>
    <name evidence="5" type="primary">LOC104728786</name>
</gene>
<reference evidence="5" key="2">
    <citation type="submission" date="2025-08" db="UniProtKB">
        <authorList>
            <consortium name="RefSeq"/>
        </authorList>
    </citation>
    <scope>IDENTIFICATION</scope>
    <source>
        <tissue evidence="5">Leaf</tissue>
    </source>
</reference>
<dbReference type="InterPro" id="IPR002156">
    <property type="entry name" value="RNaseH_domain"/>
</dbReference>
<dbReference type="GeneID" id="104728786"/>
<dbReference type="SUPFAM" id="SSF53098">
    <property type="entry name" value="Ribonuclease H-like"/>
    <property type="match status" value="1"/>
</dbReference>
<keyword evidence="4" id="KW-1185">Reference proteome</keyword>
<dbReference type="Gene3D" id="3.30.420.10">
    <property type="entry name" value="Ribonuclease H-like superfamily/Ribonuclease H"/>
    <property type="match status" value="1"/>
</dbReference>
<dbReference type="InterPro" id="IPR036397">
    <property type="entry name" value="RNaseH_sf"/>
</dbReference>
<evidence type="ECO:0000259" key="2">
    <source>
        <dbReference type="Pfam" id="PF13456"/>
    </source>
</evidence>
<dbReference type="Pfam" id="PF13966">
    <property type="entry name" value="zf-RVT"/>
    <property type="match status" value="1"/>
</dbReference>
<dbReference type="PANTHER" id="PTHR33116">
    <property type="entry name" value="REVERSE TRANSCRIPTASE ZINC-BINDING DOMAIN-CONTAINING PROTEIN-RELATED-RELATED"/>
    <property type="match status" value="1"/>
</dbReference>
<dbReference type="InterPro" id="IPR044730">
    <property type="entry name" value="RNase_H-like_dom_plant"/>
</dbReference>
<dbReference type="Pfam" id="PF00078">
    <property type="entry name" value="RVT_1"/>
    <property type="match status" value="1"/>
</dbReference>
<sequence length="1030" mass="116255">MAPILTRSWIWRRLSKLRPLARPFVFSQIHSGTEAPFWHDNWMGLGPLLDLFGDAGPRVMGIRLLALVGDVVSQGLVQGKNTQDGIHGMTYSSRQAHNKRLTDSLESPSSFILPPLSDRHAISRWRKAQMPYGRETIEDLKSKLATAQADDTSSVEEIAGLTWQLREAYRDEEVYWFQKSRSRWMRFGDHNTSYFMPRLNNGGHEIALLGLFTSSAPSDFEEALGEIQPVITEAINEILTQDASEKEVKEALFMMYPDKARVDKPTKMTELRPISLCNVGYKVISKEMFHGLRSNPSCKGKYMAIKTDMSKAYDRVEWSFIDRLLRKFGFCDRWLSWIMWCVTSVQYKVLLNGEPHGSIIPHRGLQQGDPLSPYLFILCTEVLIANLRKAEQSKLITGIMVSTACPTISHLLFADNSLFSVAPRRNNVELSYEFSSSMSGFPDRLQARAGGWPARLLSKGGKEVMIKSVATAVPTFVMSYFRLPKTVTQKLTSAISNFWWSSSDQSQELHWVAWDRLCLTKSEGGLGFRCLDDYNTALLAKQFWRLITVPESLFARVFKGRYYRHSDPMDPIKSYSPSYGWRSMVSARSLVNKGLITRVGSGASISVWTDPWIPAQFPRPAISSGLPLTPSLRVNSFVERTTNSWDMALLSAAFVPKDVAIISAIPLGTPTSSDMLGWHFTKSGTYSVKSGYHILRQATTSRTICGPDITLLQAFVWKIRCPPKIRHFFWQAITGCIAVTSNLRKRGLSCDTTCAFCGFPVETINHVLFECSPARQVWALSSFPTGPDAFPTASIYANMDFLFWRAKQSPTPDVYPWILWYIWKARNDKVFSNLDSNPLALSRIAEEESQAWFRAQLDDPVDVPVGAQHVTHSDRCRMVVARPALGCLCFVDGSWKATDKYVGRGWFCTSSGEEAPTMGAANLRRSLTPLHAEMEALIWAMRCMISADNQDVVFLTDCSDLVKMVSSPSEWPAFKPYFEEIQADRKEFHSFSLALVPRAQNSKADNLARRVRTVSHPATFVNNIPSHWLF</sequence>
<reference evidence="4" key="1">
    <citation type="journal article" date="2014" name="Nat. Commun.">
        <title>The emerging biofuel crop Camelina sativa retains a highly undifferentiated hexaploid genome structure.</title>
        <authorList>
            <person name="Kagale S."/>
            <person name="Koh C."/>
            <person name="Nixon J."/>
            <person name="Bollina V."/>
            <person name="Clarke W.E."/>
            <person name="Tuteja R."/>
            <person name="Spillane C."/>
            <person name="Robinson S.J."/>
            <person name="Links M.G."/>
            <person name="Clarke C."/>
            <person name="Higgins E.E."/>
            <person name="Huebert T."/>
            <person name="Sharpe A.G."/>
            <person name="Parkin I.A."/>
        </authorList>
    </citation>
    <scope>NUCLEOTIDE SEQUENCE [LARGE SCALE GENOMIC DNA]</scope>
    <source>
        <strain evidence="4">cv. DH55</strain>
    </source>
</reference>
<protein>
    <submittedName>
        <fullName evidence="5">Uncharacterized protein LOC104728786</fullName>
    </submittedName>
</protein>
<dbReference type="InterPro" id="IPR026960">
    <property type="entry name" value="RVT-Znf"/>
</dbReference>
<feature type="domain" description="RNase H type-1" evidence="2">
    <location>
        <begin position="891"/>
        <end position="1010"/>
    </location>
</feature>
<name>A0ABM0UTC7_CAMSA</name>
<feature type="domain" description="Reverse transcriptase zinc-binding" evidence="3">
    <location>
        <begin position="686"/>
        <end position="778"/>
    </location>
</feature>